<feature type="non-terminal residue" evidence="1">
    <location>
        <position position="69"/>
    </location>
</feature>
<reference evidence="1" key="1">
    <citation type="journal article" date="2013" name="BMC Genomics">
        <title>Unscrambling butterfly oogenesis.</title>
        <authorList>
            <person name="Carter J.M."/>
            <person name="Baker S.C."/>
            <person name="Pink R."/>
            <person name="Carter D.R."/>
            <person name="Collins A."/>
            <person name="Tomlin J."/>
            <person name="Gibbs M."/>
            <person name="Breuker C.J."/>
        </authorList>
    </citation>
    <scope>NUCLEOTIDE SEQUENCE</scope>
    <source>
        <tissue evidence="1">Ovary</tissue>
    </source>
</reference>
<sequence length="69" mass="7989">MDCQEKLVKHLEFLYSKGIQNVGTSHKDALEVKDQDCAKKEDISKLRGKEATEALRKKKQEKLDEQKKT</sequence>
<protein>
    <submittedName>
        <fullName evidence="1">Uncharacterized protein</fullName>
    </submittedName>
</protein>
<accession>S4NUR6</accession>
<evidence type="ECO:0000313" key="1">
    <source>
        <dbReference type="EMBL" id="JAA80809.1"/>
    </source>
</evidence>
<proteinExistence type="predicted"/>
<organism evidence="1">
    <name type="scientific">Pararge aegeria</name>
    <name type="common">speckled wood butterfly</name>
    <dbReference type="NCBI Taxonomy" id="116150"/>
    <lineage>
        <taxon>Eukaryota</taxon>
        <taxon>Metazoa</taxon>
        <taxon>Ecdysozoa</taxon>
        <taxon>Arthropoda</taxon>
        <taxon>Hexapoda</taxon>
        <taxon>Insecta</taxon>
        <taxon>Pterygota</taxon>
        <taxon>Neoptera</taxon>
        <taxon>Endopterygota</taxon>
        <taxon>Lepidoptera</taxon>
        <taxon>Glossata</taxon>
        <taxon>Ditrysia</taxon>
        <taxon>Papilionoidea</taxon>
        <taxon>Nymphalidae</taxon>
        <taxon>Satyrinae</taxon>
        <taxon>Satyrini</taxon>
        <taxon>Parargina</taxon>
        <taxon>Pararge</taxon>
    </lineage>
</organism>
<reference evidence="1" key="2">
    <citation type="submission" date="2013-05" db="EMBL/GenBank/DDBJ databases">
        <authorList>
            <person name="Carter J.-M."/>
            <person name="Baker S.C."/>
            <person name="Pink R."/>
            <person name="Carter D.R.F."/>
            <person name="Collins A."/>
            <person name="Tomlin J."/>
            <person name="Gibbs M."/>
            <person name="Breuker C.J."/>
        </authorList>
    </citation>
    <scope>NUCLEOTIDE SEQUENCE</scope>
    <source>
        <tissue evidence="1">Ovary</tissue>
    </source>
</reference>
<dbReference type="EMBL" id="GAIX01011751">
    <property type="protein sequence ID" value="JAA80809.1"/>
    <property type="molecule type" value="Transcribed_RNA"/>
</dbReference>
<dbReference type="AlphaFoldDB" id="S4NUR6"/>
<name>S4NUR6_9NEOP</name>